<evidence type="ECO:0000256" key="1">
    <source>
        <dbReference type="SAM" id="MobiDB-lite"/>
    </source>
</evidence>
<evidence type="ECO:0000313" key="2">
    <source>
        <dbReference type="EMBL" id="KAK0539079.1"/>
    </source>
</evidence>
<keyword evidence="3" id="KW-1185">Reference proteome</keyword>
<feature type="compositionally biased region" description="Low complexity" evidence="1">
    <location>
        <begin position="147"/>
        <end position="156"/>
    </location>
</feature>
<feature type="compositionally biased region" description="Basic and acidic residues" evidence="1">
    <location>
        <begin position="128"/>
        <end position="137"/>
    </location>
</feature>
<comment type="caution">
    <text evidence="2">The sequence shown here is derived from an EMBL/GenBank/DDBJ whole genome shotgun (WGS) entry which is preliminary data.</text>
</comment>
<evidence type="ECO:0000313" key="3">
    <source>
        <dbReference type="Proteomes" id="UP001176521"/>
    </source>
</evidence>
<feature type="compositionally biased region" description="Basic residues" evidence="1">
    <location>
        <begin position="93"/>
        <end position="102"/>
    </location>
</feature>
<gene>
    <name evidence="2" type="ORF">OC842_001096</name>
</gene>
<reference evidence="2" key="1">
    <citation type="journal article" date="2023" name="PhytoFront">
        <title>Draft Genome Resources of Seven Strains of Tilletia horrida, Causal Agent of Kernel Smut of Rice.</title>
        <authorList>
            <person name="Khanal S."/>
            <person name="Antony Babu S."/>
            <person name="Zhou X.G."/>
        </authorList>
    </citation>
    <scope>NUCLEOTIDE SEQUENCE</scope>
    <source>
        <strain evidence="2">TX3</strain>
    </source>
</reference>
<feature type="region of interest" description="Disordered" evidence="1">
    <location>
        <begin position="80"/>
        <end position="156"/>
    </location>
</feature>
<name>A0AAN6GGB0_9BASI</name>
<dbReference type="Proteomes" id="UP001176521">
    <property type="component" value="Unassembled WGS sequence"/>
</dbReference>
<organism evidence="2 3">
    <name type="scientific">Tilletia horrida</name>
    <dbReference type="NCBI Taxonomy" id="155126"/>
    <lineage>
        <taxon>Eukaryota</taxon>
        <taxon>Fungi</taxon>
        <taxon>Dikarya</taxon>
        <taxon>Basidiomycota</taxon>
        <taxon>Ustilaginomycotina</taxon>
        <taxon>Exobasidiomycetes</taxon>
        <taxon>Tilletiales</taxon>
        <taxon>Tilletiaceae</taxon>
        <taxon>Tilletia</taxon>
    </lineage>
</organism>
<dbReference type="EMBL" id="JAPDMQ010000036">
    <property type="protein sequence ID" value="KAK0539079.1"/>
    <property type="molecule type" value="Genomic_DNA"/>
</dbReference>
<protein>
    <submittedName>
        <fullName evidence="2">Uncharacterized protein</fullName>
    </submittedName>
</protein>
<sequence>MADYEKRPHQASAMLKTALQLRPFEKWSKDVVCAIGDPVPVDARRAARHLVETLIITLTDGTNVGLNTRYIDLAATEAEVEARNGAQPATSKLARRTEKRKHQGDSSSEEDEPSTGAPEARRASKPTRLAEKRKRQEGSSSEENEPSAGGSAAGRAGARNELDYAAYLNVDQTSFALGSRSDASKVKEWYVEQWMLRIEVTSTSPSPSDYKRSPPAQIHAPVAMFDTVVDANRLGWS</sequence>
<dbReference type="AlphaFoldDB" id="A0AAN6GGB0"/>
<accession>A0AAN6GGB0</accession>
<proteinExistence type="predicted"/>